<evidence type="ECO:0000313" key="2">
    <source>
        <dbReference type="RefSeq" id="XP_017976428.1"/>
    </source>
</evidence>
<reference evidence="2" key="2">
    <citation type="submission" date="2025-08" db="UniProtKB">
        <authorList>
            <consortium name="RefSeq"/>
        </authorList>
    </citation>
    <scope>IDENTIFICATION</scope>
</reference>
<dbReference type="AlphaFoldDB" id="A0AB32W948"/>
<dbReference type="Proteomes" id="UP000694886">
    <property type="component" value="Chromosome 5"/>
</dbReference>
<dbReference type="GeneID" id="108661943"/>
<dbReference type="RefSeq" id="XP_017976428.1">
    <property type="nucleotide sequence ID" value="XM_018120939.1"/>
</dbReference>
<organism evidence="1 2">
    <name type="scientific">Theobroma cacao</name>
    <name type="common">Cacao</name>
    <name type="synonym">Cocoa</name>
    <dbReference type="NCBI Taxonomy" id="3641"/>
    <lineage>
        <taxon>Eukaryota</taxon>
        <taxon>Viridiplantae</taxon>
        <taxon>Streptophyta</taxon>
        <taxon>Embryophyta</taxon>
        <taxon>Tracheophyta</taxon>
        <taxon>Spermatophyta</taxon>
        <taxon>Magnoliopsida</taxon>
        <taxon>eudicotyledons</taxon>
        <taxon>Gunneridae</taxon>
        <taxon>Pentapetalae</taxon>
        <taxon>rosids</taxon>
        <taxon>malvids</taxon>
        <taxon>Malvales</taxon>
        <taxon>Malvaceae</taxon>
        <taxon>Byttnerioideae</taxon>
        <taxon>Theobroma</taxon>
    </lineage>
</organism>
<dbReference type="Gramene" id="Tc05v2_t010040.1">
    <property type="protein sequence ID" value="Tc05v2_p010040.1"/>
    <property type="gene ID" value="Tc05v2_g010040"/>
</dbReference>
<accession>A0AB32W948</accession>
<sequence length="262" mass="29435">MTVTGKESYKEVVQIALRAEKLAIENRRIRAEFAKMRNSNISSGQPSKKHKDLSTSRSTIACGQQGHIRMACPQLVRATIAVSSPSVRIDTQRRDFSGSQSRQGVVIQSDVGNRSYVSKTLAYFSDRNLSPLEEEIVVHTSLGEQLIRNTYCRDCGIRGVEVVFARERRVLPSCVISAIKTLKLVRKGYPAHLAHVIDTSKREPKLEDVPIVNKFLDVFPNELPRLPPDRELEFSIDLLPGTAPIFIPPYRMAPVELKELKV</sequence>
<dbReference type="InterPro" id="IPR032567">
    <property type="entry name" value="RTL1-rel"/>
</dbReference>
<gene>
    <name evidence="2" type="primary">LOC108661943</name>
</gene>
<reference evidence="1" key="1">
    <citation type="journal article" date="1997" name="Nucleic Acids Res.">
        <title>tRNAscan-SE: a program for improved detection of transfer RNA genes in genomic sequence.</title>
        <authorList>
            <person name="Lowe T.M."/>
            <person name="Eddy S.R."/>
        </authorList>
    </citation>
    <scope>NUCLEOTIDE SEQUENCE [LARGE SCALE GENOMIC DNA]</scope>
    <source>
        <strain evidence="1">r\B97-61/B2</strain>
    </source>
</reference>
<dbReference type="PANTHER" id="PTHR15503">
    <property type="entry name" value="LDOC1 RELATED"/>
    <property type="match status" value="1"/>
</dbReference>
<protein>
    <submittedName>
        <fullName evidence="2">Uncharacterized protein LOC108661943</fullName>
    </submittedName>
</protein>
<name>A0AB32W948_THECC</name>
<dbReference type="KEGG" id="tcc:108661943"/>
<evidence type="ECO:0000313" key="1">
    <source>
        <dbReference type="Proteomes" id="UP000694886"/>
    </source>
</evidence>
<dbReference type="PANTHER" id="PTHR15503:SF45">
    <property type="entry name" value="RNA-DIRECTED DNA POLYMERASE HOMOLOG"/>
    <property type="match status" value="1"/>
</dbReference>
<proteinExistence type="predicted"/>